<feature type="compositionally biased region" description="Low complexity" evidence="1">
    <location>
        <begin position="222"/>
        <end position="237"/>
    </location>
</feature>
<dbReference type="InterPro" id="IPR018834">
    <property type="entry name" value="DNA/RNA-bd_Est1-type"/>
</dbReference>
<feature type="region of interest" description="Disordered" evidence="1">
    <location>
        <begin position="440"/>
        <end position="472"/>
    </location>
</feature>
<dbReference type="GO" id="GO:0042162">
    <property type="term" value="F:telomeric DNA binding"/>
    <property type="evidence" value="ECO:0007669"/>
    <property type="project" value="TreeGrafter"/>
</dbReference>
<proteinExistence type="predicted"/>
<dbReference type="Gene3D" id="3.40.50.1010">
    <property type="entry name" value="5'-nuclease"/>
    <property type="match status" value="1"/>
</dbReference>
<reference evidence="3" key="1">
    <citation type="journal article" date="2020" name="New Phytol.">
        <title>Comparative genomics reveals dynamic genome evolution in host specialist ectomycorrhizal fungi.</title>
        <authorList>
            <person name="Lofgren L.A."/>
            <person name="Nguyen N.H."/>
            <person name="Vilgalys R."/>
            <person name="Ruytinx J."/>
            <person name="Liao H.L."/>
            <person name="Branco S."/>
            <person name="Kuo A."/>
            <person name="LaButti K."/>
            <person name="Lipzen A."/>
            <person name="Andreopoulos W."/>
            <person name="Pangilinan J."/>
            <person name="Riley R."/>
            <person name="Hundley H."/>
            <person name="Na H."/>
            <person name="Barry K."/>
            <person name="Grigoriev I.V."/>
            <person name="Stajich J.E."/>
            <person name="Kennedy P.G."/>
        </authorList>
    </citation>
    <scope>NUCLEOTIDE SEQUENCE</scope>
    <source>
        <strain evidence="3">DOB743</strain>
    </source>
</reference>
<keyword evidence="4" id="KW-1185">Reference proteome</keyword>
<evidence type="ECO:0000256" key="1">
    <source>
        <dbReference type="SAM" id="MobiDB-lite"/>
    </source>
</evidence>
<dbReference type="EMBL" id="JABBWD010000015">
    <property type="protein sequence ID" value="KAG1778567.1"/>
    <property type="molecule type" value="Genomic_DNA"/>
</dbReference>
<sequence length="1182" mass="131714">MESNHEPKTSRRPRDRDPAQPTDFAERMIAFQRRNAVATRPRERPERTPSSPSASRLQPPMPNPPPVPSRSSPAVTSPRKTHLAPHVIVSRPEADPDDFSRRLKISTSPRPHNHAKQTQQGKLFNPNTDPIPMRRTTEPESISDVTSSSSPPRNTPTSHQRDPRANRQLFDHRKDDPVRFAVSVLTRPSSTGGRPPPTPKSSGDYVSASSTSSYAHSLTSSFTLSSGTTDNSSASSALFDSRPREDVSNNAFAVQLKRLYRSISTLETKILSEDPDDLVDEGRVVLQGRGREVSDEDLQQQKWTKLISDHKRLAEMMHNLMEISLAPSVPASLRVIPSKYNIIIRLWTHAFHKLLEALRRASFSSPLALEHLQDFIYYAYTFYTGLLEEPTLRSFRSGWLEALGDLARYRMAVAAMVTNNQLKGPALTTDAVSKAAAASADGEPVTAKSKSQMSIKSSSDHPAARVDDSPSPSIGVVAARMMDVEPEKERWRSIAKEWYAQGLADTPGAGKLHHHLGLLSREVDNEELRAVYHFVKSMTTLHTFSTSRESILPIWSSTAQSRRSQPDARAPELFVLLHGMLFTNIQLDDFSPTLARFLERIEIEGAEEREWIMMAVVNIGAVLEYGRPSGVLRKIGGVGARDTGAGGPAVKVAKKSQVVPAFRDEDSEEKHMDVDDDGAPQASPALSDANMPVELPVSFKLALELAFSLLSFVLRNPTRKASPFARSTLNPYLSVMLTFLATVTKHAETLSVMERSIPWHDLAQFFATIPRDIFAAQGLDIPATSGERWAMLTSGCAPPLSEDWCLRGMEWISRKVFERGYWKSGEERRVEVEILDVEEGGQLTDGIIEDEDDEEDGHSRGGCLRGETSKRWNRLVRCAVSLSTVVDGFAWVEGTREWRVEGVLEAKVTRWLEEDRHEREEEERRRRGRRWTDDSMDVDAEDEDADESSEQSEDDENDSEEVKDLKARRRYLRSLLVSGQRAPAHVPRSRPARSRKIVSMPSLNIVAGYTILVLDTNIILSSLSAVASIIESLRWTVVLPVPVIMELDGLSSNLSKLGEAAQEAIAYITSHVRSHSASLKVQTSKGNYLMSLNVRTEQVDLTNEDSWDRCMDDLILKAAIWQDEHWVDRSALLQNAPPVRDNANPVKVVLLSLDRLLRLKARSRQLAAAGEKDLAAILASGT</sequence>
<dbReference type="InterPro" id="IPR045153">
    <property type="entry name" value="Est1/Ebs1-like"/>
</dbReference>
<dbReference type="InterPro" id="IPR029060">
    <property type="entry name" value="PIN-like_dom_sf"/>
</dbReference>
<feature type="compositionally biased region" description="Basic and acidic residues" evidence="1">
    <location>
        <begin position="458"/>
        <end position="468"/>
    </location>
</feature>
<feature type="region of interest" description="Disordered" evidence="1">
    <location>
        <begin position="915"/>
        <end position="963"/>
    </location>
</feature>
<dbReference type="InterPro" id="IPR002716">
    <property type="entry name" value="PIN_dom"/>
</dbReference>
<dbReference type="AlphaFoldDB" id="A0A9P6ZXH7"/>
<feature type="compositionally biased region" description="Pro residues" evidence="1">
    <location>
        <begin position="59"/>
        <end position="68"/>
    </location>
</feature>
<organism evidence="3 4">
    <name type="scientific">Suillus placidus</name>
    <dbReference type="NCBI Taxonomy" id="48579"/>
    <lineage>
        <taxon>Eukaryota</taxon>
        <taxon>Fungi</taxon>
        <taxon>Dikarya</taxon>
        <taxon>Basidiomycota</taxon>
        <taxon>Agaricomycotina</taxon>
        <taxon>Agaricomycetes</taxon>
        <taxon>Agaricomycetidae</taxon>
        <taxon>Boletales</taxon>
        <taxon>Suillineae</taxon>
        <taxon>Suillaceae</taxon>
        <taxon>Suillus</taxon>
    </lineage>
</organism>
<dbReference type="PANTHER" id="PTHR15696">
    <property type="entry name" value="SMG-7 SUPPRESSOR WITH MORPHOLOGICAL EFFECT ON GENITALIA PROTEIN 7"/>
    <property type="match status" value="1"/>
</dbReference>
<evidence type="ECO:0000313" key="4">
    <source>
        <dbReference type="Proteomes" id="UP000714275"/>
    </source>
</evidence>
<dbReference type="PANTHER" id="PTHR15696:SF0">
    <property type="entry name" value="TELOMERASE-BINDING PROTEIN EST1A"/>
    <property type="match status" value="1"/>
</dbReference>
<feature type="region of interest" description="Disordered" evidence="1">
    <location>
        <begin position="664"/>
        <end position="687"/>
    </location>
</feature>
<feature type="compositionally biased region" description="Low complexity" evidence="1">
    <location>
        <begin position="142"/>
        <end position="158"/>
    </location>
</feature>
<dbReference type="SMART" id="SM00670">
    <property type="entry name" value="PINc"/>
    <property type="match status" value="1"/>
</dbReference>
<feature type="compositionally biased region" description="Basic and acidic residues" evidence="1">
    <location>
        <begin position="915"/>
        <end position="933"/>
    </location>
</feature>
<feature type="region of interest" description="Disordered" evidence="1">
    <location>
        <begin position="222"/>
        <end position="242"/>
    </location>
</feature>
<dbReference type="SUPFAM" id="SSF88723">
    <property type="entry name" value="PIN domain-like"/>
    <property type="match status" value="1"/>
</dbReference>
<dbReference type="Gene3D" id="1.25.40.10">
    <property type="entry name" value="Tetratricopeptide repeat domain"/>
    <property type="match status" value="1"/>
</dbReference>
<dbReference type="OrthoDB" id="2017974at2759"/>
<gene>
    <name evidence="3" type="ORF">EV702DRAFT_1094115</name>
</gene>
<dbReference type="Pfam" id="PF10373">
    <property type="entry name" value="EST1_DNA_bind"/>
    <property type="match status" value="1"/>
</dbReference>
<evidence type="ECO:0000313" key="3">
    <source>
        <dbReference type="EMBL" id="KAG1778567.1"/>
    </source>
</evidence>
<feature type="compositionally biased region" description="Polar residues" evidence="1">
    <location>
        <begin position="105"/>
        <end position="128"/>
    </location>
</feature>
<name>A0A9P6ZXH7_9AGAM</name>
<dbReference type="GO" id="GO:0004540">
    <property type="term" value="F:RNA nuclease activity"/>
    <property type="evidence" value="ECO:0007669"/>
    <property type="project" value="UniProtKB-ARBA"/>
</dbReference>
<dbReference type="SUPFAM" id="SSF48452">
    <property type="entry name" value="TPR-like"/>
    <property type="match status" value="1"/>
</dbReference>
<comment type="caution">
    <text evidence="3">The sequence shown here is derived from an EMBL/GenBank/DDBJ whole genome shotgun (WGS) entry which is preliminary data.</text>
</comment>
<feature type="compositionally biased region" description="Low complexity" evidence="1">
    <location>
        <begin position="448"/>
        <end position="457"/>
    </location>
</feature>
<dbReference type="GO" id="GO:0005697">
    <property type="term" value="C:telomerase holoenzyme complex"/>
    <property type="evidence" value="ECO:0007669"/>
    <property type="project" value="TreeGrafter"/>
</dbReference>
<dbReference type="GO" id="GO:0000184">
    <property type="term" value="P:nuclear-transcribed mRNA catabolic process, nonsense-mediated decay"/>
    <property type="evidence" value="ECO:0007669"/>
    <property type="project" value="TreeGrafter"/>
</dbReference>
<feature type="region of interest" description="Disordered" evidence="1">
    <location>
        <begin position="1"/>
        <end position="209"/>
    </location>
</feature>
<feature type="compositionally biased region" description="Basic and acidic residues" evidence="1">
    <location>
        <begin position="1"/>
        <end position="18"/>
    </location>
</feature>
<feature type="compositionally biased region" description="Basic and acidic residues" evidence="1">
    <location>
        <begin position="92"/>
        <end position="101"/>
    </location>
</feature>
<protein>
    <recommendedName>
        <fullName evidence="2">PIN domain-containing protein</fullName>
    </recommendedName>
</protein>
<feature type="compositionally biased region" description="Low complexity" evidence="1">
    <location>
        <begin position="200"/>
        <end position="209"/>
    </location>
</feature>
<dbReference type="GO" id="GO:0070034">
    <property type="term" value="F:telomerase RNA binding"/>
    <property type="evidence" value="ECO:0007669"/>
    <property type="project" value="TreeGrafter"/>
</dbReference>
<dbReference type="InterPro" id="IPR011990">
    <property type="entry name" value="TPR-like_helical_dom_sf"/>
</dbReference>
<feature type="compositionally biased region" description="Low complexity" evidence="1">
    <location>
        <begin position="69"/>
        <end position="78"/>
    </location>
</feature>
<feature type="domain" description="PIN" evidence="2">
    <location>
        <begin position="1010"/>
        <end position="1159"/>
    </location>
</feature>
<feature type="compositionally biased region" description="Acidic residues" evidence="1">
    <location>
        <begin position="934"/>
        <end position="959"/>
    </location>
</feature>
<feature type="compositionally biased region" description="Basic and acidic residues" evidence="1">
    <location>
        <begin position="664"/>
        <end position="673"/>
    </location>
</feature>
<dbReference type="Proteomes" id="UP000714275">
    <property type="component" value="Unassembled WGS sequence"/>
</dbReference>
<dbReference type="CDD" id="cd09880">
    <property type="entry name" value="PIN_Smg5-6-like"/>
    <property type="match status" value="1"/>
</dbReference>
<evidence type="ECO:0000259" key="2">
    <source>
        <dbReference type="SMART" id="SM00670"/>
    </source>
</evidence>
<accession>A0A9P6ZXH7</accession>
<feature type="compositionally biased region" description="Basic and acidic residues" evidence="1">
    <location>
        <begin position="159"/>
        <end position="178"/>
    </location>
</feature>
<dbReference type="Pfam" id="PF13638">
    <property type="entry name" value="PIN_4"/>
    <property type="match status" value="1"/>
</dbReference>